<sequence length="85" mass="9691">MLTFNGMLSESDKVERLALCDHGDHGYDRHSGADPFRTHEGKFTQFAVRFRFLTIYHGDRALANEVAVRRVKRCVMVDALLPLLA</sequence>
<evidence type="ECO:0000313" key="1">
    <source>
        <dbReference type="EMBL" id="KRY80813.1"/>
    </source>
</evidence>
<evidence type="ECO:0000313" key="2">
    <source>
        <dbReference type="Proteomes" id="UP000054995"/>
    </source>
</evidence>
<proteinExistence type="predicted"/>
<organism evidence="1 2">
    <name type="scientific">Trichinella pseudospiralis</name>
    <name type="common">Parasitic roundworm</name>
    <dbReference type="NCBI Taxonomy" id="6337"/>
    <lineage>
        <taxon>Eukaryota</taxon>
        <taxon>Metazoa</taxon>
        <taxon>Ecdysozoa</taxon>
        <taxon>Nematoda</taxon>
        <taxon>Enoplea</taxon>
        <taxon>Dorylaimia</taxon>
        <taxon>Trichinellida</taxon>
        <taxon>Trichinellidae</taxon>
        <taxon>Trichinella</taxon>
    </lineage>
</organism>
<dbReference type="EMBL" id="JYDT01000321">
    <property type="protein sequence ID" value="KRY80813.1"/>
    <property type="molecule type" value="Genomic_DNA"/>
</dbReference>
<gene>
    <name evidence="1" type="ORF">T4D_15525</name>
</gene>
<accession>A0A0V1F3T6</accession>
<dbReference type="AlphaFoldDB" id="A0A0V1F3T6"/>
<keyword evidence="2" id="KW-1185">Reference proteome</keyword>
<comment type="caution">
    <text evidence="1">The sequence shown here is derived from an EMBL/GenBank/DDBJ whole genome shotgun (WGS) entry which is preliminary data.</text>
</comment>
<name>A0A0V1F3T6_TRIPS</name>
<dbReference type="Proteomes" id="UP000054995">
    <property type="component" value="Unassembled WGS sequence"/>
</dbReference>
<reference evidence="1 2" key="1">
    <citation type="submission" date="2015-01" db="EMBL/GenBank/DDBJ databases">
        <title>Evolution of Trichinella species and genotypes.</title>
        <authorList>
            <person name="Korhonen P.K."/>
            <person name="Edoardo P."/>
            <person name="Giuseppe L.R."/>
            <person name="Gasser R.B."/>
        </authorList>
    </citation>
    <scope>NUCLEOTIDE SEQUENCE [LARGE SCALE GENOMIC DNA]</scope>
    <source>
        <strain evidence="1">ISS470</strain>
    </source>
</reference>
<protein>
    <submittedName>
        <fullName evidence="1">Uncharacterized protein</fullName>
    </submittedName>
</protein>